<proteinExistence type="predicted"/>
<feature type="region of interest" description="Disordered" evidence="1">
    <location>
        <begin position="1"/>
        <end position="22"/>
    </location>
</feature>
<evidence type="ECO:0000313" key="2">
    <source>
        <dbReference type="EMBL" id="QEA16445.1"/>
    </source>
</evidence>
<reference evidence="2 3" key="1">
    <citation type="journal article" date="2013" name="J. Microbiol. Biotechnol.">
        <title>Novosphingobium ginsenosidimutans sp. nov., with the ability to convert ginsenoside.</title>
        <authorList>
            <person name="Kim J.K."/>
            <person name="He D."/>
            <person name="Liu Q.M."/>
            <person name="Park H.Y."/>
            <person name="Jung M.S."/>
            <person name="Yoon M.H."/>
            <person name="Kim S.C."/>
            <person name="Im W.T."/>
        </authorList>
    </citation>
    <scope>NUCLEOTIDE SEQUENCE [LARGE SCALE GENOMIC DNA]</scope>
    <source>
        <strain evidence="2 3">FW-6</strain>
    </source>
</reference>
<feature type="compositionally biased region" description="Basic residues" evidence="1">
    <location>
        <begin position="1"/>
        <end position="12"/>
    </location>
</feature>
<accession>A0A5B8S7K7</accession>
<dbReference type="RefSeq" id="WP_147090525.1">
    <property type="nucleotide sequence ID" value="NZ_BAABJD010000005.1"/>
</dbReference>
<dbReference type="Proteomes" id="UP000321172">
    <property type="component" value="Chromosome"/>
</dbReference>
<dbReference type="OrthoDB" id="8478507at2"/>
<sequence length="259" mass="29370">MQSHRNPTRRNRNIGTAKQGHGEANQLVIPDQLNRPYWLSRVGDCRVEEHTIGGWMIRFVIEANALGCVHPSTVPDVLRVLEALPQSDWAGLRTIVFRQPTRKQLILRPAWGRLLYDTTVAKANGETLAVGPVICLDAVQVDKVMVWSTSLDPDLSQELERLRSDGHDVQRSGRKFSISINAASARNTQLYRTLLHEIGHWFDWLSKVEEPSAKGGDRDALERAYFARPKSEREAFAHRYADTQRAILETRGIIPFDQS</sequence>
<evidence type="ECO:0000313" key="3">
    <source>
        <dbReference type="Proteomes" id="UP000321172"/>
    </source>
</evidence>
<dbReference type="AlphaFoldDB" id="A0A5B8S7K7"/>
<keyword evidence="3" id="KW-1185">Reference proteome</keyword>
<name>A0A5B8S7K7_9SPHN</name>
<organism evidence="2 3">
    <name type="scientific">Novosphingobium ginsenosidimutans</name>
    <dbReference type="NCBI Taxonomy" id="1176536"/>
    <lineage>
        <taxon>Bacteria</taxon>
        <taxon>Pseudomonadati</taxon>
        <taxon>Pseudomonadota</taxon>
        <taxon>Alphaproteobacteria</taxon>
        <taxon>Sphingomonadales</taxon>
        <taxon>Sphingomonadaceae</taxon>
        <taxon>Novosphingobium</taxon>
    </lineage>
</organism>
<protein>
    <submittedName>
        <fullName evidence="2">Uncharacterized protein</fullName>
    </submittedName>
</protein>
<gene>
    <name evidence="2" type="ORF">FRF71_10050</name>
</gene>
<dbReference type="EMBL" id="CP042345">
    <property type="protein sequence ID" value="QEA16445.1"/>
    <property type="molecule type" value="Genomic_DNA"/>
</dbReference>
<dbReference type="KEGG" id="ngf:FRF71_10050"/>
<evidence type="ECO:0000256" key="1">
    <source>
        <dbReference type="SAM" id="MobiDB-lite"/>
    </source>
</evidence>